<dbReference type="CDD" id="cd00009">
    <property type="entry name" value="AAA"/>
    <property type="match status" value="1"/>
</dbReference>
<dbReference type="EMBL" id="CP001818">
    <property type="protein sequence ID" value="ACZ18242.1"/>
    <property type="molecule type" value="Genomic_DNA"/>
</dbReference>
<dbReference type="InterPro" id="IPR024633">
    <property type="entry name" value="DnaA_N_dom"/>
</dbReference>
<accession>D1B7I9</accession>
<dbReference type="Gene3D" id="3.30.300.180">
    <property type="match status" value="1"/>
</dbReference>
<dbReference type="Pfam" id="PF11638">
    <property type="entry name" value="DnaA_N"/>
    <property type="match status" value="1"/>
</dbReference>
<dbReference type="NCBIfam" id="TIGR00362">
    <property type="entry name" value="DnaA"/>
    <property type="match status" value="1"/>
</dbReference>
<evidence type="ECO:0000256" key="10">
    <source>
        <dbReference type="RuleBase" id="RU000577"/>
    </source>
</evidence>
<feature type="region of interest" description="Domain III, AAA+ region" evidence="8">
    <location>
        <begin position="112"/>
        <end position="328"/>
    </location>
</feature>
<evidence type="ECO:0000256" key="2">
    <source>
        <dbReference type="ARBA" id="ARBA00022490"/>
    </source>
</evidence>
<dbReference type="InterPro" id="IPR013317">
    <property type="entry name" value="DnaA_dom"/>
</dbReference>
<dbReference type="Proteomes" id="UP000002030">
    <property type="component" value="Chromosome"/>
</dbReference>
<dbReference type="GO" id="GO:0005886">
    <property type="term" value="C:plasma membrane"/>
    <property type="evidence" value="ECO:0007669"/>
    <property type="project" value="TreeGrafter"/>
</dbReference>
<dbReference type="FunFam" id="3.40.50.300:FF:000150">
    <property type="entry name" value="Chromosomal replication initiator protein DnaA"/>
    <property type="match status" value="1"/>
</dbReference>
<dbReference type="PRINTS" id="PR00051">
    <property type="entry name" value="DNAA"/>
</dbReference>
<dbReference type="PATRIC" id="fig|525903.6.peg.1"/>
<dbReference type="SMART" id="SM00760">
    <property type="entry name" value="Bac_DnaA_C"/>
    <property type="match status" value="1"/>
</dbReference>
<comment type="domain">
    <text evidence="8">Domain I is involved in oligomerization and binding regulators, domain II is flexibile and of varying length in different bacteria, domain III forms the AAA+ region, while domain IV binds dsDNA.</text>
</comment>
<evidence type="ECO:0000256" key="7">
    <source>
        <dbReference type="ARBA" id="ARBA00023125"/>
    </source>
</evidence>
<dbReference type="SUPFAM" id="SSF52540">
    <property type="entry name" value="P-loop containing nucleoside triphosphate hydrolases"/>
    <property type="match status" value="1"/>
</dbReference>
<dbReference type="SUPFAM" id="SSF48295">
    <property type="entry name" value="TrpR-like"/>
    <property type="match status" value="1"/>
</dbReference>
<gene>
    <name evidence="8" type="primary">dnaA</name>
    <name evidence="14" type="ordered locus">Taci_0001</name>
</gene>
<keyword evidence="7 8" id="KW-0238">DNA-binding</keyword>
<feature type="binding site" evidence="8">
    <location>
        <position position="156"/>
    </location>
    <ligand>
        <name>ATP</name>
        <dbReference type="ChEBI" id="CHEBI:30616"/>
    </ligand>
</feature>
<dbReference type="eggNOG" id="COG0593">
    <property type="taxonomic scope" value="Bacteria"/>
</dbReference>
<feature type="binding site" evidence="8">
    <location>
        <position position="158"/>
    </location>
    <ligand>
        <name>ATP</name>
        <dbReference type="ChEBI" id="CHEBI:30616"/>
    </ligand>
</feature>
<evidence type="ECO:0000259" key="12">
    <source>
        <dbReference type="SMART" id="SM00382"/>
    </source>
</evidence>
<evidence type="ECO:0000256" key="8">
    <source>
        <dbReference type="HAMAP-Rule" id="MF_00377"/>
    </source>
</evidence>
<feature type="region of interest" description="Domain I, interacts with DnaA modulators" evidence="8">
    <location>
        <begin position="1"/>
        <end position="100"/>
    </location>
</feature>
<dbReference type="InterPro" id="IPR013159">
    <property type="entry name" value="DnaA_C"/>
</dbReference>
<feature type="domain" description="Chromosomal replication initiator DnaA C-terminal" evidence="13">
    <location>
        <begin position="357"/>
        <end position="426"/>
    </location>
</feature>
<dbReference type="InterPro" id="IPR003593">
    <property type="entry name" value="AAA+_ATPase"/>
</dbReference>
<dbReference type="GO" id="GO:0006270">
    <property type="term" value="P:DNA replication initiation"/>
    <property type="evidence" value="ECO:0007669"/>
    <property type="project" value="UniProtKB-UniRule"/>
</dbReference>
<keyword evidence="3 8" id="KW-0235">DNA replication</keyword>
<comment type="subunit">
    <text evidence="8">Oligomerizes as a right-handed, spiral filament on DNA at oriC.</text>
</comment>
<evidence type="ECO:0000256" key="6">
    <source>
        <dbReference type="ARBA" id="ARBA00023121"/>
    </source>
</evidence>
<dbReference type="GO" id="GO:0008289">
    <property type="term" value="F:lipid binding"/>
    <property type="evidence" value="ECO:0007669"/>
    <property type="project" value="UniProtKB-KW"/>
</dbReference>
<dbReference type="HOGENOM" id="CLU_026910_3_1_0"/>
<dbReference type="GO" id="GO:0003688">
    <property type="term" value="F:DNA replication origin binding"/>
    <property type="evidence" value="ECO:0007669"/>
    <property type="project" value="UniProtKB-UniRule"/>
</dbReference>
<dbReference type="InterPro" id="IPR020591">
    <property type="entry name" value="Chromosome_initiator_DnaA-like"/>
</dbReference>
<evidence type="ECO:0000256" key="9">
    <source>
        <dbReference type="NCBIfam" id="TIGR00362"/>
    </source>
</evidence>
<dbReference type="GO" id="GO:0005737">
    <property type="term" value="C:cytoplasm"/>
    <property type="evidence" value="ECO:0007669"/>
    <property type="project" value="UniProtKB-SubCell"/>
</dbReference>
<dbReference type="InterPro" id="IPR001957">
    <property type="entry name" value="Chromosome_initiator_DnaA"/>
</dbReference>
<comment type="similarity">
    <text evidence="1 8 11">Belongs to the DnaA family.</text>
</comment>
<evidence type="ECO:0000256" key="1">
    <source>
        <dbReference type="ARBA" id="ARBA00006583"/>
    </source>
</evidence>
<evidence type="ECO:0000313" key="15">
    <source>
        <dbReference type="Proteomes" id="UP000002030"/>
    </source>
</evidence>
<keyword evidence="6 8" id="KW-0446">Lipid-binding</keyword>
<dbReference type="OrthoDB" id="9807019at2"/>
<comment type="subcellular location">
    <subcellularLocation>
        <location evidence="8">Cytoplasm</location>
    </subcellularLocation>
</comment>
<dbReference type="Gene3D" id="1.10.1750.10">
    <property type="match status" value="1"/>
</dbReference>
<dbReference type="FunFam" id="1.10.8.60:FF:000003">
    <property type="entry name" value="Chromosomal replication initiator protein DnaA"/>
    <property type="match status" value="1"/>
</dbReference>
<evidence type="ECO:0000259" key="13">
    <source>
        <dbReference type="SMART" id="SM00760"/>
    </source>
</evidence>
<dbReference type="Gene3D" id="1.10.8.60">
    <property type="match status" value="1"/>
</dbReference>
<dbReference type="Gene3D" id="3.40.50.300">
    <property type="entry name" value="P-loop containing nucleotide triphosphate hydrolases"/>
    <property type="match status" value="1"/>
</dbReference>
<sequence length="447" mass="50023">MDSGEVNHLEDLKVLWNEILDKGRDVLPPGAAGTWLKTCLPLEISGGMLVLDVPNVFIKEQIQSRFLLPLKELVRALGVAEDVELKVGSEIRPNEQKRAEAAAMPLQSQRGGLNPNYVFDNFVVGKSNRLAHAASLAAAESPGVAYNPLFIWGGVGLGKTHLMHAIGHYVCDNQPGAKVVYVSSEKFTNELISAIQNNRTQDFKAKYRSVDVLLIDDIQFLADKESTQEEFFHTFNSLHDAKKQVVISSDRPPKDIQRVEERLVSRFEWGLVTDIQPPDLETRVAILQKKAEMRGYEVPEDVIFFLAQNIPSNIRELEGALNRVVACSELNGEVISVENAAEWLKDIIRNVMRGPVSIDLIQHLVAESFGMPVDDLLSTKRTSDLALARQVAMYLCREHTEASLQQIGYAFNKKDHTTVLHACRKIDELLKTDLRVKSVVDNVRKKL</sequence>
<dbReference type="InterPro" id="IPR018312">
    <property type="entry name" value="Chromosome_initiator_DnaA_CS"/>
</dbReference>
<dbReference type="GO" id="GO:0006275">
    <property type="term" value="P:regulation of DNA replication"/>
    <property type="evidence" value="ECO:0007669"/>
    <property type="project" value="UniProtKB-UniRule"/>
</dbReference>
<proteinExistence type="inferred from homology"/>
<comment type="function">
    <text evidence="8 10">Plays an essential role in the initiation and regulation of chromosomal replication. ATP-DnaA binds to the origin of replication (oriC) to initiate formation of the DNA replication initiation complex once per cell cycle. Binds the DnaA box (a 9 base pair repeat at the origin) and separates the double-stranded (ds)DNA. Forms a right-handed helical filament on oriC DNA; dsDNA binds to the exterior of the filament while single-stranded (ss)DNA is stabiized in the filament's interior. The ATP-DnaA-oriC complex binds and stabilizes one strand of the AT-rich DNA unwinding element (DUE), permitting loading of DNA polymerase. After initiation quickly degrades to an ADP-DnaA complex that is not apt for DNA replication. Binds acidic phospholipids.</text>
</comment>
<comment type="caution">
    <text evidence="8">Lacks conserved residue(s) required for the propagation of feature annotation.</text>
</comment>
<protein>
    <recommendedName>
        <fullName evidence="8 9">Chromosomal replication initiator protein DnaA</fullName>
    </recommendedName>
</protein>
<dbReference type="InterPro" id="IPR038454">
    <property type="entry name" value="DnaA_N_sf"/>
</dbReference>
<feature type="binding site" evidence="8">
    <location>
        <position position="160"/>
    </location>
    <ligand>
        <name>ATP</name>
        <dbReference type="ChEBI" id="CHEBI:30616"/>
    </ligand>
</feature>
<reference evidence="14 15" key="1">
    <citation type="journal article" date="2009" name="Stand. Genomic Sci.">
        <title>Complete genome sequence of Thermanaerovibrio acidaminovorans type strain (Su883).</title>
        <authorList>
            <person name="Chovatia M."/>
            <person name="Sikorski J."/>
            <person name="Schroder M."/>
            <person name="Lapidus A."/>
            <person name="Nolan M."/>
            <person name="Tice H."/>
            <person name="Glavina Del Rio T."/>
            <person name="Copeland A."/>
            <person name="Cheng J.F."/>
            <person name="Lucas S."/>
            <person name="Chen F."/>
            <person name="Bruce D."/>
            <person name="Goodwin L."/>
            <person name="Pitluck S."/>
            <person name="Ivanova N."/>
            <person name="Mavromatis K."/>
            <person name="Ovchinnikova G."/>
            <person name="Pati A."/>
            <person name="Chen A."/>
            <person name="Palaniappan K."/>
            <person name="Land M."/>
            <person name="Hauser L."/>
            <person name="Chang Y.J."/>
            <person name="Jeffries C.D."/>
            <person name="Chain P."/>
            <person name="Saunders E."/>
            <person name="Detter J.C."/>
            <person name="Brettin T."/>
            <person name="Rohde M."/>
            <person name="Goker M."/>
            <person name="Spring S."/>
            <person name="Bristow J."/>
            <person name="Markowitz V."/>
            <person name="Hugenholtz P."/>
            <person name="Kyrpides N.C."/>
            <person name="Klenk H.P."/>
            <person name="Eisen J.A."/>
        </authorList>
    </citation>
    <scope>NUCLEOTIDE SEQUENCE [LARGE SCALE GENOMIC DNA]</scope>
    <source>
        <strain evidence="15">ATCC 49978 / DSM 6589 / Su883</strain>
    </source>
</reference>
<dbReference type="Pfam" id="PF00308">
    <property type="entry name" value="Bac_DnaA"/>
    <property type="match status" value="1"/>
</dbReference>
<name>D1B7I9_THEAS</name>
<dbReference type="AlphaFoldDB" id="D1B7I9"/>
<dbReference type="SMART" id="SM00382">
    <property type="entry name" value="AAA"/>
    <property type="match status" value="1"/>
</dbReference>
<dbReference type="KEGG" id="tai:Taci_0001"/>
<evidence type="ECO:0000313" key="14">
    <source>
        <dbReference type="EMBL" id="ACZ18242.1"/>
    </source>
</evidence>
<keyword evidence="2 8" id="KW-0963">Cytoplasm</keyword>
<dbReference type="CDD" id="cd06571">
    <property type="entry name" value="Bac_DnaA_C"/>
    <property type="match status" value="1"/>
</dbReference>
<evidence type="ECO:0000256" key="5">
    <source>
        <dbReference type="ARBA" id="ARBA00022840"/>
    </source>
</evidence>
<evidence type="ECO:0000256" key="3">
    <source>
        <dbReference type="ARBA" id="ARBA00022705"/>
    </source>
</evidence>
<keyword evidence="15" id="KW-1185">Reference proteome</keyword>
<dbReference type="Pfam" id="PF08299">
    <property type="entry name" value="Bac_DnaA_C"/>
    <property type="match status" value="1"/>
</dbReference>
<dbReference type="GO" id="GO:0005524">
    <property type="term" value="F:ATP binding"/>
    <property type="evidence" value="ECO:0007669"/>
    <property type="project" value="UniProtKB-UniRule"/>
</dbReference>
<keyword evidence="5 8" id="KW-0067">ATP-binding</keyword>
<dbReference type="InterPro" id="IPR027417">
    <property type="entry name" value="P-loop_NTPase"/>
</dbReference>
<dbReference type="PANTHER" id="PTHR30050:SF2">
    <property type="entry name" value="CHROMOSOMAL REPLICATION INITIATOR PROTEIN DNAA"/>
    <property type="match status" value="1"/>
</dbReference>
<dbReference type="STRING" id="525903.Taci_0001"/>
<dbReference type="HAMAP" id="MF_00377">
    <property type="entry name" value="DnaA_bact"/>
    <property type="match status" value="1"/>
</dbReference>
<evidence type="ECO:0000256" key="4">
    <source>
        <dbReference type="ARBA" id="ARBA00022741"/>
    </source>
</evidence>
<feature type="binding site" evidence="8">
    <location>
        <position position="159"/>
    </location>
    <ligand>
        <name>ATP</name>
        <dbReference type="ChEBI" id="CHEBI:30616"/>
    </ligand>
</feature>
<dbReference type="PANTHER" id="PTHR30050">
    <property type="entry name" value="CHROMOSOMAL REPLICATION INITIATOR PROTEIN DNAA"/>
    <property type="match status" value="1"/>
</dbReference>
<dbReference type="PROSITE" id="PS01008">
    <property type="entry name" value="DNAA"/>
    <property type="match status" value="1"/>
</dbReference>
<evidence type="ECO:0000256" key="11">
    <source>
        <dbReference type="RuleBase" id="RU004227"/>
    </source>
</evidence>
<organism evidence="14 15">
    <name type="scientific">Thermanaerovibrio acidaminovorans (strain ATCC 49978 / DSM 6589 / Su883)</name>
    <name type="common">Selenomonas acidaminovorans</name>
    <dbReference type="NCBI Taxonomy" id="525903"/>
    <lineage>
        <taxon>Bacteria</taxon>
        <taxon>Thermotogati</taxon>
        <taxon>Synergistota</taxon>
        <taxon>Synergistia</taxon>
        <taxon>Synergistales</taxon>
        <taxon>Synergistaceae</taxon>
        <taxon>Thermanaerovibrio</taxon>
    </lineage>
</organism>
<keyword evidence="4 8" id="KW-0547">Nucleotide-binding</keyword>
<dbReference type="EnsemblBacteria" id="ACZ18242">
    <property type="protein sequence ID" value="ACZ18242"/>
    <property type="gene ID" value="Taci_0001"/>
</dbReference>
<dbReference type="InterPro" id="IPR010921">
    <property type="entry name" value="Trp_repressor/repl_initiator"/>
</dbReference>
<feature type="domain" description="AAA+ ATPase" evidence="12">
    <location>
        <begin position="145"/>
        <end position="276"/>
    </location>
</feature>
<feature type="region of interest" description="Domain IV, binds dsDNA" evidence="8">
    <location>
        <begin position="329"/>
        <end position="447"/>
    </location>
</feature>